<evidence type="ECO:0000256" key="5">
    <source>
        <dbReference type="ARBA" id="ARBA00023136"/>
    </source>
</evidence>
<feature type="transmembrane region" description="Helical" evidence="6">
    <location>
        <begin position="345"/>
        <end position="370"/>
    </location>
</feature>
<dbReference type="GO" id="GO:0022857">
    <property type="term" value="F:transmembrane transporter activity"/>
    <property type="evidence" value="ECO:0007669"/>
    <property type="project" value="InterPro"/>
</dbReference>
<feature type="transmembrane region" description="Helical" evidence="6">
    <location>
        <begin position="36"/>
        <end position="57"/>
    </location>
</feature>
<dbReference type="AlphaFoldDB" id="A0A5V1IS94"/>
<feature type="transmembrane region" description="Helical" evidence="6">
    <location>
        <begin position="136"/>
        <end position="155"/>
    </location>
</feature>
<keyword evidence="2" id="KW-1003">Cell membrane</keyword>
<dbReference type="Gene3D" id="1.20.1250.20">
    <property type="entry name" value="MFS general substrate transporter like domains"/>
    <property type="match status" value="1"/>
</dbReference>
<reference evidence="7" key="1">
    <citation type="submission" date="2018-07" db="EMBL/GenBank/DDBJ databases">
        <authorList>
            <consortium name="GenomeTrakr network: Whole genome sequencing for foodborne pathogen traceback"/>
        </authorList>
    </citation>
    <scope>NUCLEOTIDE SEQUENCE</scope>
    <source>
        <strain evidence="7">CFSAN057187</strain>
    </source>
</reference>
<organism evidence="7">
    <name type="scientific">Salmonella enterica</name>
    <name type="common">Salmonella choleraesuis</name>
    <dbReference type="NCBI Taxonomy" id="28901"/>
    <lineage>
        <taxon>Bacteria</taxon>
        <taxon>Pseudomonadati</taxon>
        <taxon>Pseudomonadota</taxon>
        <taxon>Gammaproteobacteria</taxon>
        <taxon>Enterobacterales</taxon>
        <taxon>Enterobacteriaceae</taxon>
        <taxon>Salmonella</taxon>
    </lineage>
</organism>
<proteinExistence type="predicted"/>
<keyword evidence="5 6" id="KW-0472">Membrane</keyword>
<evidence type="ECO:0000256" key="6">
    <source>
        <dbReference type="SAM" id="Phobius"/>
    </source>
</evidence>
<dbReference type="EMBL" id="AAGXST010000023">
    <property type="protein sequence ID" value="EBT1260804.1"/>
    <property type="molecule type" value="Genomic_DNA"/>
</dbReference>
<name>A0A5V1IS94_SALER</name>
<sequence length="404" mass="44297">MNTANILSVNYGAYNAIRMLIGVYHAAFLISTGVTISQLAVLQIVFSVTVLILDFPLSVIADRFYRKQVVVSGVFFTILFYPLCIQSPDMLALVFSEIFYAIGICCISGAIEGWVLSALDGRNEKFTLCAHLCERVSSFGSVITGAVGILVVYFYDSYKSGYIVSFFLMFVVFIVFLCVKTNGSGGEKEARDSIIKQAKESIGLITGSYNGTYFLSITCMFTIGIQVIYHFWQPIMLSGESIGSLSKRELITLLMCHIGAFSMQYIANYLMPKIDVRCKLYILVCTLCSFLSSIACILLFMLITDNKVVLGVAIFSIIHGMISTIPVGAQNIFISRLNGNYKNIISGALGLVSLSCRVASISVLGVISVLPGNMPVTTYIFISAIACVLCGCLFLMWSFKKEMV</sequence>
<gene>
    <name evidence="7" type="ORF">CIT90_21760</name>
</gene>
<evidence type="ECO:0000256" key="3">
    <source>
        <dbReference type="ARBA" id="ARBA00022692"/>
    </source>
</evidence>
<keyword evidence="2" id="KW-0997">Cell inner membrane</keyword>
<dbReference type="InterPro" id="IPR011701">
    <property type="entry name" value="MFS"/>
</dbReference>
<dbReference type="SUPFAM" id="SSF103473">
    <property type="entry name" value="MFS general substrate transporter"/>
    <property type="match status" value="1"/>
</dbReference>
<dbReference type="GO" id="GO:0005886">
    <property type="term" value="C:plasma membrane"/>
    <property type="evidence" value="ECO:0007669"/>
    <property type="project" value="UniProtKB-SubCell"/>
</dbReference>
<feature type="transmembrane region" description="Helical" evidence="6">
    <location>
        <begin position="213"/>
        <end position="232"/>
    </location>
</feature>
<dbReference type="PANTHER" id="PTHR23530:SF1">
    <property type="entry name" value="PERMEASE, MAJOR FACILITATOR SUPERFAMILY-RELATED"/>
    <property type="match status" value="1"/>
</dbReference>
<feature type="transmembrane region" description="Helical" evidence="6">
    <location>
        <begin position="309"/>
        <end position="333"/>
    </location>
</feature>
<feature type="transmembrane region" description="Helical" evidence="6">
    <location>
        <begin position="280"/>
        <end position="303"/>
    </location>
</feature>
<protein>
    <submittedName>
        <fullName evidence="7">MFS transporter</fullName>
    </submittedName>
</protein>
<evidence type="ECO:0000256" key="2">
    <source>
        <dbReference type="ARBA" id="ARBA00022519"/>
    </source>
</evidence>
<feature type="transmembrane region" description="Helical" evidence="6">
    <location>
        <begin position="161"/>
        <end position="179"/>
    </location>
</feature>
<keyword evidence="3 6" id="KW-0812">Transmembrane</keyword>
<dbReference type="Pfam" id="PF07690">
    <property type="entry name" value="MFS_1"/>
    <property type="match status" value="1"/>
</dbReference>
<evidence type="ECO:0000256" key="1">
    <source>
        <dbReference type="ARBA" id="ARBA00004429"/>
    </source>
</evidence>
<accession>A0A5V1IS94</accession>
<comment type="subcellular location">
    <subcellularLocation>
        <location evidence="1">Cell inner membrane</location>
        <topology evidence="1">Multi-pass membrane protein</topology>
    </subcellularLocation>
</comment>
<dbReference type="CDD" id="cd06174">
    <property type="entry name" value="MFS"/>
    <property type="match status" value="1"/>
</dbReference>
<feature type="transmembrane region" description="Helical" evidence="6">
    <location>
        <begin position="12"/>
        <end position="30"/>
    </location>
</feature>
<evidence type="ECO:0000313" key="7">
    <source>
        <dbReference type="EMBL" id="EBT1260804.1"/>
    </source>
</evidence>
<feature type="transmembrane region" description="Helical" evidence="6">
    <location>
        <begin position="69"/>
        <end position="88"/>
    </location>
</feature>
<dbReference type="InterPro" id="IPR036259">
    <property type="entry name" value="MFS_trans_sf"/>
</dbReference>
<feature type="transmembrane region" description="Helical" evidence="6">
    <location>
        <begin position="252"/>
        <end position="271"/>
    </location>
</feature>
<feature type="transmembrane region" description="Helical" evidence="6">
    <location>
        <begin position="94"/>
        <end position="115"/>
    </location>
</feature>
<dbReference type="InterPro" id="IPR053160">
    <property type="entry name" value="MFS_DHA3_Transporter"/>
</dbReference>
<evidence type="ECO:0000256" key="4">
    <source>
        <dbReference type="ARBA" id="ARBA00022989"/>
    </source>
</evidence>
<dbReference type="PANTHER" id="PTHR23530">
    <property type="entry name" value="TRANSPORT PROTEIN-RELATED"/>
    <property type="match status" value="1"/>
</dbReference>
<keyword evidence="4 6" id="KW-1133">Transmembrane helix</keyword>
<feature type="transmembrane region" description="Helical" evidence="6">
    <location>
        <begin position="376"/>
        <end position="399"/>
    </location>
</feature>
<comment type="caution">
    <text evidence="7">The sequence shown here is derived from an EMBL/GenBank/DDBJ whole genome shotgun (WGS) entry which is preliminary data.</text>
</comment>